<sequence length="43" mass="4984">MFVRRIKRANGQVSIVLVEGYRENGKVKQRTVEYLGTESELTK</sequence>
<feature type="non-terminal residue" evidence="1">
    <location>
        <position position="43"/>
    </location>
</feature>
<reference evidence="1 2" key="1">
    <citation type="submission" date="2016-10" db="EMBL/GenBank/DDBJ databases">
        <authorList>
            <person name="Varghese N."/>
            <person name="Submissions S."/>
        </authorList>
    </citation>
    <scope>NUCLEOTIDE SEQUENCE [LARGE SCALE GENOMIC DNA]</scope>
    <source>
        <strain evidence="1 2">DSM 1361</strain>
    </source>
</reference>
<accession>A0A662ZLK7</accession>
<gene>
    <name evidence="1" type="ORF">SAMN02910344_02290</name>
</gene>
<evidence type="ECO:0000313" key="1">
    <source>
        <dbReference type="EMBL" id="SFP78226.1"/>
    </source>
</evidence>
<evidence type="ECO:0000313" key="2">
    <source>
        <dbReference type="Proteomes" id="UP000243745"/>
    </source>
</evidence>
<dbReference type="AlphaFoldDB" id="A0A662ZLK7"/>
<name>A0A662ZLK7_9GAMM</name>
<organism evidence="1 2">
    <name type="scientific">Ruminobacter amylophilus</name>
    <dbReference type="NCBI Taxonomy" id="867"/>
    <lineage>
        <taxon>Bacteria</taxon>
        <taxon>Pseudomonadati</taxon>
        <taxon>Pseudomonadota</taxon>
        <taxon>Gammaproteobacteria</taxon>
        <taxon>Aeromonadales</taxon>
        <taxon>Succinivibrionaceae</taxon>
        <taxon>Ruminobacter</taxon>
    </lineage>
</organism>
<dbReference type="Proteomes" id="UP000243745">
    <property type="component" value="Unassembled WGS sequence"/>
</dbReference>
<dbReference type="EMBL" id="FOXF01000079">
    <property type="protein sequence ID" value="SFP78226.1"/>
    <property type="molecule type" value="Genomic_DNA"/>
</dbReference>
<keyword evidence="2" id="KW-1185">Reference proteome</keyword>
<proteinExistence type="predicted"/>
<protein>
    <submittedName>
        <fullName evidence="1">Uncharacterized protein</fullName>
    </submittedName>
</protein>